<comment type="caution">
    <text evidence="5">The sequence shown here is derived from an EMBL/GenBank/DDBJ whole genome shotgun (WGS) entry which is preliminary data.</text>
</comment>
<dbReference type="SUPFAM" id="SSF54768">
    <property type="entry name" value="dsRNA-binding domain-like"/>
    <property type="match status" value="1"/>
</dbReference>
<dbReference type="GO" id="GO:1990904">
    <property type="term" value="C:ribonucleoprotein complex"/>
    <property type="evidence" value="ECO:0007669"/>
    <property type="project" value="TreeGrafter"/>
</dbReference>
<dbReference type="GO" id="GO:0003724">
    <property type="term" value="F:RNA helicase activity"/>
    <property type="evidence" value="ECO:0007669"/>
    <property type="project" value="TreeGrafter"/>
</dbReference>
<evidence type="ECO:0000259" key="4">
    <source>
        <dbReference type="PROSITE" id="PS51194"/>
    </source>
</evidence>
<dbReference type="GO" id="GO:0003725">
    <property type="term" value="F:double-stranded RNA binding"/>
    <property type="evidence" value="ECO:0007669"/>
    <property type="project" value="InterPro"/>
</dbReference>
<feature type="compositionally biased region" description="Low complexity" evidence="3">
    <location>
        <begin position="665"/>
        <end position="675"/>
    </location>
</feature>
<dbReference type="STRING" id="104452.A0A0L7LSH6"/>
<dbReference type="CDD" id="cd18791">
    <property type="entry name" value="SF2_C_RHA"/>
    <property type="match status" value="1"/>
</dbReference>
<keyword evidence="2" id="KW-0067">ATP-binding</keyword>
<dbReference type="GO" id="GO:0050684">
    <property type="term" value="P:regulation of mRNA processing"/>
    <property type="evidence" value="ECO:0007669"/>
    <property type="project" value="TreeGrafter"/>
</dbReference>
<dbReference type="EMBL" id="JTDY01000233">
    <property type="protein sequence ID" value="KOB78141.1"/>
    <property type="molecule type" value="Genomic_DNA"/>
</dbReference>
<dbReference type="PANTHER" id="PTHR18934:SF119">
    <property type="entry name" value="ATP-DEPENDENT RNA HELICASE A"/>
    <property type="match status" value="1"/>
</dbReference>
<keyword evidence="2" id="KW-0547">Nucleotide-binding</keyword>
<dbReference type="Pfam" id="PF00271">
    <property type="entry name" value="Helicase_C"/>
    <property type="match status" value="1"/>
</dbReference>
<dbReference type="GO" id="GO:0016887">
    <property type="term" value="F:ATP hydrolysis activity"/>
    <property type="evidence" value="ECO:0007669"/>
    <property type="project" value="TreeGrafter"/>
</dbReference>
<dbReference type="InterPro" id="IPR001650">
    <property type="entry name" value="Helicase_C-like"/>
</dbReference>
<dbReference type="SUPFAM" id="SSF52540">
    <property type="entry name" value="P-loop containing nucleoside triphosphate hydrolases"/>
    <property type="match status" value="1"/>
</dbReference>
<feature type="region of interest" description="Disordered" evidence="3">
    <location>
        <begin position="658"/>
        <end position="681"/>
    </location>
</feature>
<evidence type="ECO:0000256" key="2">
    <source>
        <dbReference type="ARBA" id="ARBA00022806"/>
    </source>
</evidence>
<dbReference type="Proteomes" id="UP000037510">
    <property type="component" value="Unassembled WGS sequence"/>
</dbReference>
<feature type="non-terminal residue" evidence="5">
    <location>
        <position position="839"/>
    </location>
</feature>
<evidence type="ECO:0000256" key="3">
    <source>
        <dbReference type="SAM" id="MobiDB-lite"/>
    </source>
</evidence>
<dbReference type="GO" id="GO:0045944">
    <property type="term" value="P:positive regulation of transcription by RNA polymerase II"/>
    <property type="evidence" value="ECO:0007669"/>
    <property type="project" value="TreeGrafter"/>
</dbReference>
<dbReference type="GO" id="GO:0043138">
    <property type="term" value="F:3'-5' DNA helicase activity"/>
    <property type="evidence" value="ECO:0007669"/>
    <property type="project" value="TreeGrafter"/>
</dbReference>
<keyword evidence="1" id="KW-0378">Hydrolase</keyword>
<dbReference type="AlphaFoldDB" id="A0A0L7LSH6"/>
<dbReference type="PANTHER" id="PTHR18934">
    <property type="entry name" value="ATP-DEPENDENT RNA HELICASE"/>
    <property type="match status" value="1"/>
</dbReference>
<keyword evidence="6" id="KW-1185">Reference proteome</keyword>
<accession>A0A0L7LSH6</accession>
<reference evidence="5 6" key="1">
    <citation type="journal article" date="2015" name="Genome Biol. Evol.">
        <title>The genome of winter moth (Operophtera brumata) provides a genomic perspective on sexual dimorphism and phenology.</title>
        <authorList>
            <person name="Derks M.F."/>
            <person name="Smit S."/>
            <person name="Salis L."/>
            <person name="Schijlen E."/>
            <person name="Bossers A."/>
            <person name="Mateman C."/>
            <person name="Pijl A.S."/>
            <person name="de Ridder D."/>
            <person name="Groenen M.A."/>
            <person name="Visser M.E."/>
            <person name="Megens H.J."/>
        </authorList>
    </citation>
    <scope>NUCLEOTIDE SEQUENCE [LARGE SCALE GENOMIC DNA]</scope>
    <source>
        <strain evidence="5">WM2013NL</strain>
        <tissue evidence="5">Head and thorax</tissue>
    </source>
</reference>
<keyword evidence="2" id="KW-0347">Helicase</keyword>
<dbReference type="GO" id="GO:0005730">
    <property type="term" value="C:nucleolus"/>
    <property type="evidence" value="ECO:0007669"/>
    <property type="project" value="TreeGrafter"/>
</dbReference>
<dbReference type="CDD" id="cd19855">
    <property type="entry name" value="DSRM_DHX9_rpt2"/>
    <property type="match status" value="1"/>
</dbReference>
<gene>
    <name evidence="5" type="ORF">OBRU01_01166</name>
</gene>
<dbReference type="SMART" id="SM00490">
    <property type="entry name" value="HELICc"/>
    <property type="match status" value="1"/>
</dbReference>
<sequence>MGQAYQAYGGERQNFTYMDRMQQQKNVEEAEDLDVNASLHGNWTMENAKSKLHQSFCCELTIYVRQLGRNVIGRETASNKQTASKSCALSLVRQLYHLGVIEAFSGKLDITPVDVDTAAAAADSSDGQRVVTILQSDRVKAMREARATPGGVVSWSPPQANWNAWTACNIVAVTILQSDRVKAMREPRATPGGVVSWSPPQANWNAWTACNIDDYIASGQGAWANVCVTQPRRISASILPRPYGSILFCTIGVLLRKLEGGLRGVSHVLVDEVPGRTYPVKQYFLEDAIELTQFVAPPDFRKRKASGKRANKDDDDDDDEAVLIFLPGWNLIFTLLRHLSQSRVFGDQSRFLILPLHSQIPREDQKKVFVTPKPELTKHLSLSRVFGDQSRFLILPLHSQIPREDQKKVFVTPSPELTKVILSTNIAETSITINDVVYVIDSCKAKMKLFTSHNNMTSYATVWASRTNLEQRKGRAGRVRPGVCFTLCSRARFDRLEEHLTAEMFRTPLHELALSIKLLRLGGIGHFLSKAPEPPPLDAPRLGKMMVLGFVLGVGDALTTTAANSTTFPEIFALEGGRRRLGVHQRALAGDRASDHVAMLNAFQIFALEGGLRRLGVHQRALAGDKASDHVAMLNAFQVRPMLVISDGRQLHDVPGDLRAGGGPPAARRAPASAGRGQGLRPRRHVECLPDILTTAIGFPEECCIPSRWIPTGPDPNLDVVLTTEGKPALIHKTSVNCSGFEQKFPSPFFVFGEKVRTKAITLRPAIEKIVERAAAEPDSALQFSPNEEKVPIYPPTNKVESPLSVMEHSCLRQRGKSIYLPINKVESPLAQSWRIVAS</sequence>
<name>A0A0L7LSH6_OPEBR</name>
<evidence type="ECO:0000313" key="5">
    <source>
        <dbReference type="EMBL" id="KOB78141.1"/>
    </source>
</evidence>
<protein>
    <submittedName>
        <fullName evidence="5">MLE protein</fullName>
    </submittedName>
</protein>
<dbReference type="PROSITE" id="PS51194">
    <property type="entry name" value="HELICASE_CTER"/>
    <property type="match status" value="1"/>
</dbReference>
<dbReference type="InterPro" id="IPR027417">
    <property type="entry name" value="P-loop_NTPase"/>
</dbReference>
<evidence type="ECO:0000313" key="6">
    <source>
        <dbReference type="Proteomes" id="UP000037510"/>
    </source>
</evidence>
<feature type="domain" description="Helicase C-terminal" evidence="4">
    <location>
        <begin position="352"/>
        <end position="520"/>
    </location>
</feature>
<organism evidence="5 6">
    <name type="scientific">Operophtera brumata</name>
    <name type="common">Winter moth</name>
    <name type="synonym">Phalaena brumata</name>
    <dbReference type="NCBI Taxonomy" id="104452"/>
    <lineage>
        <taxon>Eukaryota</taxon>
        <taxon>Metazoa</taxon>
        <taxon>Ecdysozoa</taxon>
        <taxon>Arthropoda</taxon>
        <taxon>Hexapoda</taxon>
        <taxon>Insecta</taxon>
        <taxon>Pterygota</taxon>
        <taxon>Neoptera</taxon>
        <taxon>Endopterygota</taxon>
        <taxon>Lepidoptera</taxon>
        <taxon>Glossata</taxon>
        <taxon>Ditrysia</taxon>
        <taxon>Geometroidea</taxon>
        <taxon>Geometridae</taxon>
        <taxon>Larentiinae</taxon>
        <taxon>Operophtera</taxon>
    </lineage>
</organism>
<dbReference type="FunFam" id="3.30.160.20:FF:000028">
    <property type="entry name" value="ATP-dependent RNA helicase A"/>
    <property type="match status" value="1"/>
</dbReference>
<proteinExistence type="predicted"/>
<dbReference type="Gene3D" id="3.30.160.20">
    <property type="match status" value="1"/>
</dbReference>
<evidence type="ECO:0000256" key="1">
    <source>
        <dbReference type="ARBA" id="ARBA00022801"/>
    </source>
</evidence>
<dbReference type="Gene3D" id="3.40.50.300">
    <property type="entry name" value="P-loop containing nucleotide triphosphate hydrolases"/>
    <property type="match status" value="3"/>
</dbReference>
<dbReference type="InterPro" id="IPR044446">
    <property type="entry name" value="DHX9_DSRM_2"/>
</dbReference>